<evidence type="ECO:0000313" key="6">
    <source>
        <dbReference type="Proteomes" id="UP000002051"/>
    </source>
</evidence>
<dbReference type="EnsemblPlants" id="AES59255">
    <property type="protein sequence ID" value="AES59255"/>
    <property type="gene ID" value="MTR_1g016270"/>
</dbReference>
<feature type="region of interest" description="Disordered" evidence="1">
    <location>
        <begin position="58"/>
        <end position="80"/>
    </location>
</feature>
<dbReference type="HOGENOM" id="CLU_1009581_0_0_1"/>
<dbReference type="KEGG" id="mtr:11414512"/>
<dbReference type="PANTHER" id="PTHR48227:SF1">
    <property type="entry name" value="DNA LIGASE 1-LIKE"/>
    <property type="match status" value="1"/>
</dbReference>
<gene>
    <name evidence="5" type="primary">11414512</name>
    <name evidence="2" type="ordered locus">MTR_1g016270</name>
    <name evidence="4" type="ORF">MtrunA17_Chr1g0151511</name>
</gene>
<feature type="compositionally biased region" description="Basic and acidic residues" evidence="1">
    <location>
        <begin position="171"/>
        <end position="189"/>
    </location>
</feature>
<feature type="compositionally biased region" description="Basic and acidic residues" evidence="1">
    <location>
        <begin position="131"/>
        <end position="140"/>
    </location>
</feature>
<dbReference type="Proteomes" id="UP000002051">
    <property type="component" value="Unassembled WGS sequence"/>
</dbReference>
<evidence type="ECO:0000313" key="5">
    <source>
        <dbReference type="EnsemblPlants" id="AES59255"/>
    </source>
</evidence>
<reference evidence="4" key="5">
    <citation type="journal article" date="2018" name="Nat. Plants">
        <title>Whole-genome landscape of Medicago truncatula symbiotic genes.</title>
        <authorList>
            <person name="Pecrix Y."/>
            <person name="Gamas P."/>
            <person name="Carrere S."/>
        </authorList>
    </citation>
    <scope>NUCLEOTIDE SEQUENCE</scope>
    <source>
        <tissue evidence="4">Leaves</tissue>
    </source>
</reference>
<reference evidence="2 6" key="1">
    <citation type="journal article" date="2011" name="Nature">
        <title>The Medicago genome provides insight into the evolution of rhizobial symbioses.</title>
        <authorList>
            <person name="Young N.D."/>
            <person name="Debelle F."/>
            <person name="Oldroyd G.E."/>
            <person name="Geurts R."/>
            <person name="Cannon S.B."/>
            <person name="Udvardi M.K."/>
            <person name="Benedito V.A."/>
            <person name="Mayer K.F."/>
            <person name="Gouzy J."/>
            <person name="Schoof H."/>
            <person name="Van de Peer Y."/>
            <person name="Proost S."/>
            <person name="Cook D.R."/>
            <person name="Meyers B.C."/>
            <person name="Spannagl M."/>
            <person name="Cheung F."/>
            <person name="De Mita S."/>
            <person name="Krishnakumar V."/>
            <person name="Gundlach H."/>
            <person name="Zhou S."/>
            <person name="Mudge J."/>
            <person name="Bharti A.K."/>
            <person name="Murray J.D."/>
            <person name="Naoumkina M.A."/>
            <person name="Rosen B."/>
            <person name="Silverstein K.A."/>
            <person name="Tang H."/>
            <person name="Rombauts S."/>
            <person name="Zhao P.X."/>
            <person name="Zhou P."/>
            <person name="Barbe V."/>
            <person name="Bardou P."/>
            <person name="Bechner M."/>
            <person name="Bellec A."/>
            <person name="Berger A."/>
            <person name="Berges H."/>
            <person name="Bidwell S."/>
            <person name="Bisseling T."/>
            <person name="Choisne N."/>
            <person name="Couloux A."/>
            <person name="Denny R."/>
            <person name="Deshpande S."/>
            <person name="Dai X."/>
            <person name="Doyle J.J."/>
            <person name="Dudez A.M."/>
            <person name="Farmer A.D."/>
            <person name="Fouteau S."/>
            <person name="Franken C."/>
            <person name="Gibelin C."/>
            <person name="Gish J."/>
            <person name="Goldstein S."/>
            <person name="Gonzalez A.J."/>
            <person name="Green P.J."/>
            <person name="Hallab A."/>
            <person name="Hartog M."/>
            <person name="Hua A."/>
            <person name="Humphray S.J."/>
            <person name="Jeong D.H."/>
            <person name="Jing Y."/>
            <person name="Jocker A."/>
            <person name="Kenton S.M."/>
            <person name="Kim D.J."/>
            <person name="Klee K."/>
            <person name="Lai H."/>
            <person name="Lang C."/>
            <person name="Lin S."/>
            <person name="Macmil S.L."/>
            <person name="Magdelenat G."/>
            <person name="Matthews L."/>
            <person name="McCorrison J."/>
            <person name="Monaghan E.L."/>
            <person name="Mun J.H."/>
            <person name="Najar F.Z."/>
            <person name="Nicholson C."/>
            <person name="Noirot C."/>
            <person name="O'Bleness M."/>
            <person name="Paule C.R."/>
            <person name="Poulain J."/>
            <person name="Prion F."/>
            <person name="Qin B."/>
            <person name="Qu C."/>
            <person name="Retzel E.F."/>
            <person name="Riddle C."/>
            <person name="Sallet E."/>
            <person name="Samain S."/>
            <person name="Samson N."/>
            <person name="Sanders I."/>
            <person name="Saurat O."/>
            <person name="Scarpelli C."/>
            <person name="Schiex T."/>
            <person name="Segurens B."/>
            <person name="Severin A.J."/>
            <person name="Sherrier D.J."/>
            <person name="Shi R."/>
            <person name="Sims S."/>
            <person name="Singer S.R."/>
            <person name="Sinharoy S."/>
            <person name="Sterck L."/>
            <person name="Viollet A."/>
            <person name="Wang B.B."/>
            <person name="Wang K."/>
            <person name="Wang M."/>
            <person name="Wang X."/>
            <person name="Warfsmann J."/>
            <person name="Weissenbach J."/>
            <person name="White D.D."/>
            <person name="White J.D."/>
            <person name="Wiley G.B."/>
            <person name="Wincker P."/>
            <person name="Xing Y."/>
            <person name="Yang L."/>
            <person name="Yao Z."/>
            <person name="Ying F."/>
            <person name="Zhai J."/>
            <person name="Zhou L."/>
            <person name="Zuber A."/>
            <person name="Denarie J."/>
            <person name="Dixon R.A."/>
            <person name="May G.D."/>
            <person name="Schwartz D.C."/>
            <person name="Rogers J."/>
            <person name="Quetier F."/>
            <person name="Town C.D."/>
            <person name="Roe B.A."/>
        </authorList>
    </citation>
    <scope>NUCLEOTIDE SEQUENCE [LARGE SCALE GENOMIC DNA]</scope>
    <source>
        <strain evidence="2">A17</strain>
        <strain evidence="5 6">cv. Jemalong A17</strain>
    </source>
</reference>
<dbReference type="AlphaFoldDB" id="G7I9Z4"/>
<reference evidence="2 6" key="3">
    <citation type="journal article" date="2014" name="BMC Genomics">
        <title>An improved genome release (version Mt4.0) for the model legume Medicago truncatula.</title>
        <authorList>
            <person name="Tang H."/>
            <person name="Krishnakumar V."/>
            <person name="Bidwell S."/>
            <person name="Rosen B."/>
            <person name="Chan A."/>
            <person name="Zhou S."/>
            <person name="Gentzbittel L."/>
            <person name="Childs K.L."/>
            <person name="Yandell M."/>
            <person name="Gundlach H."/>
            <person name="Mayer K.F."/>
            <person name="Schwartz D.C."/>
            <person name="Town C.D."/>
        </authorList>
    </citation>
    <scope>GENOME REANNOTATION</scope>
    <source>
        <strain evidence="5 6">cv. Jemalong A17</strain>
    </source>
</reference>
<evidence type="ECO:0000313" key="2">
    <source>
        <dbReference type="EMBL" id="AES59255.1"/>
    </source>
</evidence>
<feature type="compositionally biased region" description="Basic residues" evidence="1">
    <location>
        <begin position="266"/>
        <end position="276"/>
    </location>
</feature>
<sequence>MKTITGHCESSKEISLSKASKILSKFVSADNGASHVINAYLLRASTAFNELNQLHKELKPAQSHRKNRRSHTTDDSGRLVESSVRIDVKLGREVVGSVVGRSEKRDKKDGKKKLEFGESVKKNGSELNQGDEGRTEGKKQKSEKKNKKKEKSVEGENVKVESGGIVPPQELEIRSKRRNEAGSKKEKSLEVGNVKGQEQHKEVEKKLSNGVKSESGGLVGSQDVEIRSKKKHEAGSENKLHAGEEKTEQRKKRKNEDAEERSGEKSKKKMKRKHEG</sequence>
<evidence type="ECO:0000313" key="4">
    <source>
        <dbReference type="EMBL" id="RHN77135.1"/>
    </source>
</evidence>
<dbReference type="OrthoDB" id="696117at2759"/>
<organism evidence="2 6">
    <name type="scientific">Medicago truncatula</name>
    <name type="common">Barrel medic</name>
    <name type="synonym">Medicago tribuloides</name>
    <dbReference type="NCBI Taxonomy" id="3880"/>
    <lineage>
        <taxon>Eukaryota</taxon>
        <taxon>Viridiplantae</taxon>
        <taxon>Streptophyta</taxon>
        <taxon>Embryophyta</taxon>
        <taxon>Tracheophyta</taxon>
        <taxon>Spermatophyta</taxon>
        <taxon>Magnoliopsida</taxon>
        <taxon>eudicotyledons</taxon>
        <taxon>Gunneridae</taxon>
        <taxon>Pentapetalae</taxon>
        <taxon>rosids</taxon>
        <taxon>fabids</taxon>
        <taxon>Fabales</taxon>
        <taxon>Fabaceae</taxon>
        <taxon>Papilionoideae</taxon>
        <taxon>50 kb inversion clade</taxon>
        <taxon>NPAAA clade</taxon>
        <taxon>Hologalegina</taxon>
        <taxon>IRL clade</taxon>
        <taxon>Trifolieae</taxon>
        <taxon>Medicago</taxon>
    </lineage>
</organism>
<protein>
    <submittedName>
        <fullName evidence="2 5">Uncharacterized protein</fullName>
    </submittedName>
</protein>
<reference evidence="5" key="4">
    <citation type="submission" date="2015-04" db="UniProtKB">
        <authorList>
            <consortium name="EnsemblPlants"/>
        </authorList>
    </citation>
    <scope>IDENTIFICATION</scope>
    <source>
        <strain evidence="5">cv. Jemalong A17</strain>
    </source>
</reference>
<evidence type="ECO:0000256" key="1">
    <source>
        <dbReference type="SAM" id="MobiDB-lite"/>
    </source>
</evidence>
<keyword evidence="6" id="KW-1185">Reference proteome</keyword>
<reference evidence="3" key="2">
    <citation type="submission" date="2012-05" db="EMBL/GenBank/DDBJ databases">
        <authorList>
            <person name="Krishnakumar V."/>
            <person name="Cheung F."/>
            <person name="Xiao Y."/>
            <person name="Chan A."/>
            <person name="Moskal W.A."/>
            <person name="Town C.D."/>
        </authorList>
    </citation>
    <scope>NUCLEOTIDE SEQUENCE</scope>
</reference>
<dbReference type="EMBL" id="PSQE01000001">
    <property type="protein sequence ID" value="RHN77135.1"/>
    <property type="molecule type" value="Genomic_DNA"/>
</dbReference>
<dbReference type="OMA" id="GHCASVK"/>
<feature type="region of interest" description="Disordered" evidence="1">
    <location>
        <begin position="100"/>
        <end position="276"/>
    </location>
</feature>
<feature type="compositionally biased region" description="Basic residues" evidence="1">
    <location>
        <begin position="141"/>
        <end position="150"/>
    </location>
</feature>
<proteinExistence type="evidence at transcript level"/>
<dbReference type="Proteomes" id="UP000265566">
    <property type="component" value="Chromosome 1"/>
</dbReference>
<dbReference type="Gramene" id="rna559">
    <property type="protein sequence ID" value="RHN77135.1"/>
    <property type="gene ID" value="gene559"/>
</dbReference>
<dbReference type="PANTHER" id="PTHR48227">
    <property type="entry name" value="DNA TOPOISOMERASE 1-LIKE"/>
    <property type="match status" value="1"/>
</dbReference>
<dbReference type="EMBL" id="CM001217">
    <property type="protein sequence ID" value="AES59255.1"/>
    <property type="molecule type" value="Genomic_DNA"/>
</dbReference>
<dbReference type="EMBL" id="BT139454">
    <property type="protein sequence ID" value="AFK39249.1"/>
    <property type="molecule type" value="mRNA"/>
</dbReference>
<feature type="compositionally biased region" description="Basic and acidic residues" evidence="1">
    <location>
        <begin position="197"/>
        <end position="207"/>
    </location>
</feature>
<feature type="compositionally biased region" description="Basic and acidic residues" evidence="1">
    <location>
        <begin position="71"/>
        <end position="80"/>
    </location>
</feature>
<name>G7I9Z4_MEDTR</name>
<dbReference type="STRING" id="3880.G7I9Z4"/>
<accession>G7I9Z4</accession>
<feature type="compositionally biased region" description="Basic and acidic residues" evidence="1">
    <location>
        <begin position="101"/>
        <end position="124"/>
    </location>
</feature>
<feature type="compositionally biased region" description="Basic and acidic residues" evidence="1">
    <location>
        <begin position="233"/>
        <end position="265"/>
    </location>
</feature>
<evidence type="ECO:0000313" key="3">
    <source>
        <dbReference type="EMBL" id="AFK39249.1"/>
    </source>
</evidence>
<dbReference type="PaxDb" id="3880-AES59255"/>
<dbReference type="eggNOG" id="ENOG502S9QX">
    <property type="taxonomic scope" value="Eukaryota"/>
</dbReference>